<protein>
    <recommendedName>
        <fullName evidence="2">Helicase HerA central domain-containing protein</fullName>
    </recommendedName>
</protein>
<sequence>MKPFSQASLSFGDLFLINFSMLLVFSSLGIFSFTYHIPKLDLIKLPYPSRARAKSGTIKIGKVMYKDHIKYKFYLSLRDLQGHMFITGTTGKGKSNFLQNLLLNFKKQYKIPFLLAEFKGEYIFLQKKFSDVLVLRPGENITINIFDPADSNPFIHAERLFEIFRSGGLIESREYTPQMEKV</sequence>
<feature type="non-terminal residue" evidence="3">
    <location>
        <position position="182"/>
    </location>
</feature>
<dbReference type="Pfam" id="PF01935">
    <property type="entry name" value="DUF87"/>
    <property type="match status" value="1"/>
</dbReference>
<keyword evidence="1" id="KW-0472">Membrane</keyword>
<feature type="transmembrane region" description="Helical" evidence="1">
    <location>
        <begin position="15"/>
        <end position="35"/>
    </location>
</feature>
<organism evidence="3">
    <name type="scientific">marine sediment metagenome</name>
    <dbReference type="NCBI Taxonomy" id="412755"/>
    <lineage>
        <taxon>unclassified sequences</taxon>
        <taxon>metagenomes</taxon>
        <taxon>ecological metagenomes</taxon>
    </lineage>
</organism>
<comment type="caution">
    <text evidence="3">The sequence shown here is derived from an EMBL/GenBank/DDBJ whole genome shotgun (WGS) entry which is preliminary data.</text>
</comment>
<accession>X1A4E9</accession>
<feature type="domain" description="Helicase HerA central" evidence="2">
    <location>
        <begin position="58"/>
        <end position="146"/>
    </location>
</feature>
<dbReference type="AlphaFoldDB" id="X1A4E9"/>
<gene>
    <name evidence="3" type="ORF">S01H4_35207</name>
</gene>
<dbReference type="Gene3D" id="3.40.50.300">
    <property type="entry name" value="P-loop containing nucleotide triphosphate hydrolases"/>
    <property type="match status" value="1"/>
</dbReference>
<dbReference type="InterPro" id="IPR027417">
    <property type="entry name" value="P-loop_NTPase"/>
</dbReference>
<reference evidence="3" key="1">
    <citation type="journal article" date="2014" name="Front. Microbiol.">
        <title>High frequency of phylogenetically diverse reductive dehalogenase-homologous genes in deep subseafloor sedimentary metagenomes.</title>
        <authorList>
            <person name="Kawai M."/>
            <person name="Futagami T."/>
            <person name="Toyoda A."/>
            <person name="Takaki Y."/>
            <person name="Nishi S."/>
            <person name="Hori S."/>
            <person name="Arai W."/>
            <person name="Tsubouchi T."/>
            <person name="Morono Y."/>
            <person name="Uchiyama I."/>
            <person name="Ito T."/>
            <person name="Fujiyama A."/>
            <person name="Inagaki F."/>
            <person name="Takami H."/>
        </authorList>
    </citation>
    <scope>NUCLEOTIDE SEQUENCE</scope>
    <source>
        <strain evidence="3">Expedition CK06-06</strain>
    </source>
</reference>
<name>X1A4E9_9ZZZZ</name>
<keyword evidence="1" id="KW-0812">Transmembrane</keyword>
<evidence type="ECO:0000256" key="1">
    <source>
        <dbReference type="SAM" id="Phobius"/>
    </source>
</evidence>
<keyword evidence="1" id="KW-1133">Transmembrane helix</keyword>
<evidence type="ECO:0000259" key="2">
    <source>
        <dbReference type="Pfam" id="PF01935"/>
    </source>
</evidence>
<dbReference type="EMBL" id="BART01018692">
    <property type="protein sequence ID" value="GAG76970.1"/>
    <property type="molecule type" value="Genomic_DNA"/>
</dbReference>
<dbReference type="SUPFAM" id="SSF52540">
    <property type="entry name" value="P-loop containing nucleoside triphosphate hydrolases"/>
    <property type="match status" value="1"/>
</dbReference>
<evidence type="ECO:0000313" key="3">
    <source>
        <dbReference type="EMBL" id="GAG76970.1"/>
    </source>
</evidence>
<proteinExistence type="predicted"/>
<dbReference type="InterPro" id="IPR002789">
    <property type="entry name" value="HerA_central"/>
</dbReference>